<feature type="transmembrane region" description="Helical" evidence="8">
    <location>
        <begin position="120"/>
        <end position="137"/>
    </location>
</feature>
<dbReference type="NCBIfam" id="NF004751">
    <property type="entry name" value="PRK06080.1-3"/>
    <property type="match status" value="1"/>
</dbReference>
<dbReference type="InterPro" id="IPR026046">
    <property type="entry name" value="UBIAD1"/>
</dbReference>
<dbReference type="CDD" id="cd13962">
    <property type="entry name" value="PT_UbiA_UBIAD1"/>
    <property type="match status" value="1"/>
</dbReference>
<keyword evidence="7 8" id="KW-0472">Membrane</keyword>
<keyword evidence="5 8" id="KW-0812">Transmembrane</keyword>
<keyword evidence="3 8" id="KW-1003">Cell membrane</keyword>
<dbReference type="InterPro" id="IPR004657">
    <property type="entry name" value="MenA"/>
</dbReference>
<reference evidence="10" key="1">
    <citation type="submission" date="2020-02" db="EMBL/GenBank/DDBJ databases">
        <authorList>
            <person name="Meier V. D."/>
        </authorList>
    </citation>
    <scope>NUCLEOTIDE SEQUENCE</scope>
    <source>
        <strain evidence="10">AVDCRST_MAG20</strain>
    </source>
</reference>
<dbReference type="InterPro" id="IPR044878">
    <property type="entry name" value="UbiA_sf"/>
</dbReference>
<dbReference type="GO" id="GO:0005886">
    <property type="term" value="C:plasma membrane"/>
    <property type="evidence" value="ECO:0007669"/>
    <property type="project" value="UniProtKB-SubCell"/>
</dbReference>
<dbReference type="Gene3D" id="1.10.357.140">
    <property type="entry name" value="UbiA prenyltransferase"/>
    <property type="match status" value="1"/>
</dbReference>
<comment type="catalytic activity">
    <reaction evidence="8">
        <text>an all-trans-polyprenyl diphosphate + 1,4-dihydroxy-2-naphthoate + H(+) = a 2-demethylmenaquinol + CO2 + diphosphate</text>
        <dbReference type="Rhea" id="RHEA:26478"/>
        <dbReference type="Rhea" id="RHEA-COMP:9563"/>
        <dbReference type="Rhea" id="RHEA-COMP:9564"/>
        <dbReference type="ChEBI" id="CHEBI:11173"/>
        <dbReference type="ChEBI" id="CHEBI:15378"/>
        <dbReference type="ChEBI" id="CHEBI:16526"/>
        <dbReference type="ChEBI" id="CHEBI:33019"/>
        <dbReference type="ChEBI" id="CHEBI:55437"/>
        <dbReference type="ChEBI" id="CHEBI:58914"/>
        <dbReference type="EC" id="2.5.1.74"/>
    </reaction>
</comment>
<evidence type="ECO:0000256" key="2">
    <source>
        <dbReference type="ARBA" id="ARBA00022428"/>
    </source>
</evidence>
<dbReference type="GO" id="GO:0046428">
    <property type="term" value="F:1,4-dihydroxy-2-naphthoate polyprenyltransferase activity"/>
    <property type="evidence" value="ECO:0007669"/>
    <property type="project" value="UniProtKB-UniRule"/>
</dbReference>
<name>A0A6J4H203_9ACTN</name>
<comment type="subcellular location">
    <subcellularLocation>
        <location evidence="8">Cell membrane</location>
        <topology evidence="8">Multi-pass membrane protein</topology>
    </subcellularLocation>
    <subcellularLocation>
        <location evidence="1">Membrane</location>
        <topology evidence="1">Multi-pass membrane protein</topology>
    </subcellularLocation>
</comment>
<dbReference type="AlphaFoldDB" id="A0A6J4H203"/>
<comment type="similarity">
    <text evidence="8">Belongs to the MenA family. Type 1 subfamily.</text>
</comment>
<evidence type="ECO:0000256" key="6">
    <source>
        <dbReference type="ARBA" id="ARBA00022989"/>
    </source>
</evidence>
<proteinExistence type="inferred from homology"/>
<accession>A0A6J4H203</accession>
<comment type="pathway">
    <text evidence="8">Quinol/quinone metabolism; menaquinone biosynthesis; menaquinol from 1,4-dihydroxy-2-naphthoate: step 1/2.</text>
</comment>
<dbReference type="GO" id="GO:0042371">
    <property type="term" value="P:vitamin K biosynthetic process"/>
    <property type="evidence" value="ECO:0007669"/>
    <property type="project" value="TreeGrafter"/>
</dbReference>
<organism evidence="10">
    <name type="scientific">uncultured Acidimicrobiales bacterium</name>
    <dbReference type="NCBI Taxonomy" id="310071"/>
    <lineage>
        <taxon>Bacteria</taxon>
        <taxon>Bacillati</taxon>
        <taxon>Actinomycetota</taxon>
        <taxon>Acidimicrobiia</taxon>
        <taxon>Acidimicrobiales</taxon>
        <taxon>environmental samples</taxon>
    </lineage>
</organism>
<feature type="transmembrane region" description="Helical" evidence="8">
    <location>
        <begin position="174"/>
        <end position="192"/>
    </location>
</feature>
<evidence type="ECO:0000313" key="10">
    <source>
        <dbReference type="EMBL" id="CAA9212167.1"/>
    </source>
</evidence>
<evidence type="ECO:0000256" key="4">
    <source>
        <dbReference type="ARBA" id="ARBA00022679"/>
    </source>
</evidence>
<protein>
    <recommendedName>
        <fullName evidence="8 9">1,4-dihydroxy-2-naphthoate octaprenyltransferase</fullName>
        <shortName evidence="8">DHNA-octaprenyltransferase</shortName>
        <ecNumber evidence="8 9">2.5.1.74</ecNumber>
    </recommendedName>
</protein>
<evidence type="ECO:0000256" key="8">
    <source>
        <dbReference type="HAMAP-Rule" id="MF_01937"/>
    </source>
</evidence>
<dbReference type="Pfam" id="PF01040">
    <property type="entry name" value="UbiA"/>
    <property type="match status" value="1"/>
</dbReference>
<keyword evidence="6 8" id="KW-1133">Transmembrane helix</keyword>
<dbReference type="NCBIfam" id="TIGR00751">
    <property type="entry name" value="menA"/>
    <property type="match status" value="1"/>
</dbReference>
<feature type="transmembrane region" description="Helical" evidence="8">
    <location>
        <begin position="96"/>
        <end position="114"/>
    </location>
</feature>
<gene>
    <name evidence="8" type="primary">menA</name>
    <name evidence="10" type="ORF">AVDCRST_MAG20-95</name>
</gene>
<feature type="transmembrane region" description="Helical" evidence="8">
    <location>
        <begin position="149"/>
        <end position="168"/>
    </location>
</feature>
<dbReference type="InterPro" id="IPR000537">
    <property type="entry name" value="UbiA_prenyltransferase"/>
</dbReference>
<sequence>MSDAGLRNRWVLGARPRTLPAAVVPVVVGTAAAVGVPGTDVVPWRAVAALVVALAIQVGTNYVNDFADGERGTDDHRVGPVRLVSSGLATAKEVKLAALLSGAVAAVAGLALAAVVGPELLVVGAASFAAGYLYTGGPRPYGYLGLGELFVFVFFGLVATVGSTYVQLERVSGLSVAAAIPVGLLATALLVVNNLRDIPTDVVAGKVTLAVRLGDRDTRSLYATLLIGAFVTAAAVGLVRPGALAVLLAIPLAVPPVRTVLGGATGPRLIPVLGATGRVQLAAGGLLALGLALTA</sequence>
<dbReference type="UniPathway" id="UPA00079">
    <property type="reaction ID" value="UER00168"/>
</dbReference>
<feature type="transmembrane region" description="Helical" evidence="8">
    <location>
        <begin position="21"/>
        <end position="38"/>
    </location>
</feature>
<dbReference type="EC" id="2.5.1.74" evidence="8 9"/>
<dbReference type="PIRSF" id="PIRSF005355">
    <property type="entry name" value="UBIAD1"/>
    <property type="match status" value="1"/>
</dbReference>
<evidence type="ECO:0000256" key="5">
    <source>
        <dbReference type="ARBA" id="ARBA00022692"/>
    </source>
</evidence>
<feature type="transmembrane region" description="Helical" evidence="8">
    <location>
        <begin position="221"/>
        <end position="250"/>
    </location>
</feature>
<evidence type="ECO:0000256" key="9">
    <source>
        <dbReference type="NCBIfam" id="TIGR00751"/>
    </source>
</evidence>
<dbReference type="EMBL" id="CADCSY010000008">
    <property type="protein sequence ID" value="CAA9212167.1"/>
    <property type="molecule type" value="Genomic_DNA"/>
</dbReference>
<keyword evidence="4 8" id="KW-0808">Transferase</keyword>
<dbReference type="GO" id="GO:0009234">
    <property type="term" value="P:menaquinone biosynthetic process"/>
    <property type="evidence" value="ECO:0007669"/>
    <property type="project" value="UniProtKB-UniRule"/>
</dbReference>
<evidence type="ECO:0000256" key="1">
    <source>
        <dbReference type="ARBA" id="ARBA00004141"/>
    </source>
</evidence>
<feature type="transmembrane region" description="Helical" evidence="8">
    <location>
        <begin position="44"/>
        <end position="63"/>
    </location>
</feature>
<dbReference type="PANTHER" id="PTHR13929">
    <property type="entry name" value="1,4-DIHYDROXY-2-NAPHTHOATE OCTAPRENYLTRANSFERASE"/>
    <property type="match status" value="1"/>
</dbReference>
<comment type="function">
    <text evidence="8">Conversion of 1,4-dihydroxy-2-naphthoate (DHNA) to demethylmenaquinone (DMK).</text>
</comment>
<keyword evidence="2 8" id="KW-0474">Menaquinone biosynthesis</keyword>
<evidence type="ECO:0000256" key="3">
    <source>
        <dbReference type="ARBA" id="ARBA00022475"/>
    </source>
</evidence>
<evidence type="ECO:0000256" key="7">
    <source>
        <dbReference type="ARBA" id="ARBA00023136"/>
    </source>
</evidence>
<dbReference type="HAMAP" id="MF_01937">
    <property type="entry name" value="MenA_1"/>
    <property type="match status" value="1"/>
</dbReference>
<dbReference type="PANTHER" id="PTHR13929:SF0">
    <property type="entry name" value="UBIA PRENYLTRANSFERASE DOMAIN-CONTAINING PROTEIN 1"/>
    <property type="match status" value="1"/>
</dbReference>